<dbReference type="OrthoDB" id="6294119at2"/>
<dbReference type="RefSeq" id="WP_138592926.1">
    <property type="nucleotide sequence ID" value="NZ_PNBX01000080.1"/>
</dbReference>
<reference evidence="1 2" key="1">
    <citation type="submission" date="2018-01" db="EMBL/GenBank/DDBJ databases">
        <authorList>
            <person name="Paulsen S."/>
            <person name="Gram L.K."/>
        </authorList>
    </citation>
    <scope>NUCLEOTIDE SEQUENCE [LARGE SCALE GENOMIC DNA]</scope>
    <source>
        <strain evidence="1 2">S3790</strain>
    </source>
</reference>
<evidence type="ECO:0000313" key="2">
    <source>
        <dbReference type="Proteomes" id="UP000307217"/>
    </source>
</evidence>
<gene>
    <name evidence="1" type="ORF">CWC19_16800</name>
</gene>
<proteinExistence type="predicted"/>
<dbReference type="EMBL" id="PNBX01000080">
    <property type="protein sequence ID" value="TMO66184.1"/>
    <property type="molecule type" value="Genomic_DNA"/>
</dbReference>
<reference evidence="2" key="2">
    <citation type="submission" date="2019-06" db="EMBL/GenBank/DDBJ databases">
        <title>Co-occurence of chitin degradation, pigmentation and bioactivity in marine Pseudoalteromonas.</title>
        <authorList>
            <person name="Sonnenschein E.C."/>
            <person name="Bech P.K."/>
        </authorList>
    </citation>
    <scope>NUCLEOTIDE SEQUENCE [LARGE SCALE GENOMIC DNA]</scope>
    <source>
        <strain evidence="2">S3790</strain>
    </source>
</reference>
<protein>
    <submittedName>
        <fullName evidence="1">Uncharacterized protein</fullName>
    </submittedName>
</protein>
<organism evidence="1 2">
    <name type="scientific">Pseudoalteromonas aurantia</name>
    <dbReference type="NCBI Taxonomy" id="43654"/>
    <lineage>
        <taxon>Bacteria</taxon>
        <taxon>Pseudomonadati</taxon>
        <taxon>Pseudomonadota</taxon>
        <taxon>Gammaproteobacteria</taxon>
        <taxon>Alteromonadales</taxon>
        <taxon>Pseudoalteromonadaceae</taxon>
        <taxon>Pseudoalteromonas</taxon>
    </lineage>
</organism>
<evidence type="ECO:0000313" key="1">
    <source>
        <dbReference type="EMBL" id="TMO66184.1"/>
    </source>
</evidence>
<dbReference type="AlphaFoldDB" id="A0A5S3V570"/>
<dbReference type="Proteomes" id="UP000307217">
    <property type="component" value="Unassembled WGS sequence"/>
</dbReference>
<accession>A0A5S3V570</accession>
<sequence>MGNFISKNVSLFLTVAALAYAYKYIDNKSKAITKPMGDALAKIMMAYNGNFEIKREWSGFVLKASKLNERHEVINMRWYEAMGKLNDNNHVLLEEIFDNYKLKPKYIPLIDGEVSPASIATINKR</sequence>
<comment type="caution">
    <text evidence="1">The sequence shown here is derived from an EMBL/GenBank/DDBJ whole genome shotgun (WGS) entry which is preliminary data.</text>
</comment>
<name>A0A5S3V570_9GAMM</name>